<dbReference type="PROSITE" id="PS50835">
    <property type="entry name" value="IG_LIKE"/>
    <property type="match status" value="1"/>
</dbReference>
<keyword evidence="2" id="KW-0675">Receptor</keyword>
<dbReference type="Gene3D" id="2.60.40.10">
    <property type="entry name" value="Immunoglobulins"/>
    <property type="match status" value="1"/>
</dbReference>
<dbReference type="Proteomes" id="UP000830375">
    <property type="component" value="Unassembled WGS sequence"/>
</dbReference>
<reference evidence="2 3" key="1">
    <citation type="submission" date="2022-01" db="EMBL/GenBank/DDBJ databases">
        <title>A high-quality chromosome-level genome assembly of rohu carp, Labeo rohita.</title>
        <authorList>
            <person name="Arick M.A. II"/>
            <person name="Hsu C.-Y."/>
            <person name="Magbanua Z."/>
            <person name="Pechanova O."/>
            <person name="Grover C."/>
            <person name="Miller E."/>
            <person name="Thrash A."/>
            <person name="Ezzel L."/>
            <person name="Alam S."/>
            <person name="Benzie J."/>
            <person name="Hamilton M."/>
            <person name="Karsi A."/>
            <person name="Lawrence M.L."/>
            <person name="Peterson D.G."/>
        </authorList>
    </citation>
    <scope>NUCLEOTIDE SEQUENCE [LARGE SCALE GENOMIC DNA]</scope>
    <source>
        <strain evidence="3">BAU-BD-2019</strain>
        <tissue evidence="2">Blood</tissue>
    </source>
</reference>
<organism evidence="2 3">
    <name type="scientific">Labeo rohita</name>
    <name type="common">Indian major carp</name>
    <name type="synonym">Cyprinus rohita</name>
    <dbReference type="NCBI Taxonomy" id="84645"/>
    <lineage>
        <taxon>Eukaryota</taxon>
        <taxon>Metazoa</taxon>
        <taxon>Chordata</taxon>
        <taxon>Craniata</taxon>
        <taxon>Vertebrata</taxon>
        <taxon>Euteleostomi</taxon>
        <taxon>Actinopterygii</taxon>
        <taxon>Neopterygii</taxon>
        <taxon>Teleostei</taxon>
        <taxon>Ostariophysi</taxon>
        <taxon>Cypriniformes</taxon>
        <taxon>Cyprinidae</taxon>
        <taxon>Labeoninae</taxon>
        <taxon>Labeonini</taxon>
        <taxon>Labeo</taxon>
    </lineage>
</organism>
<dbReference type="EMBL" id="JACTAM010000416">
    <property type="protein sequence ID" value="KAI2647338.1"/>
    <property type="molecule type" value="Genomic_DNA"/>
</dbReference>
<name>A0ABQ8LCH7_LABRO</name>
<accession>A0ABQ8LCH7</accession>
<evidence type="ECO:0000313" key="2">
    <source>
        <dbReference type="EMBL" id="KAI2647338.1"/>
    </source>
</evidence>
<evidence type="ECO:0000259" key="1">
    <source>
        <dbReference type="PROSITE" id="PS50835"/>
    </source>
</evidence>
<sequence length="178" mass="19977">MLCSVLNVSDVSLSWYKGNSLLSSISVSDLNISLSLPLEVEYQDNNTYSCVINNPISNQTTHLDISKLCQTCCRVKPQPQLDTAEAGNQALTRHTRNLPTAVLRQVGSKLCRTLALQDRVWAPLTYINVSPHHRSTFFIRLSRKLSLSVSVHLCYCCWISVDCSCSRDELCLLETQKN</sequence>
<dbReference type="InterPro" id="IPR007110">
    <property type="entry name" value="Ig-like_dom"/>
</dbReference>
<dbReference type="SUPFAM" id="SSF48726">
    <property type="entry name" value="Immunoglobulin"/>
    <property type="match status" value="1"/>
</dbReference>
<dbReference type="CDD" id="cd00096">
    <property type="entry name" value="Ig"/>
    <property type="match status" value="1"/>
</dbReference>
<dbReference type="InterPro" id="IPR036179">
    <property type="entry name" value="Ig-like_dom_sf"/>
</dbReference>
<dbReference type="PANTHER" id="PTHR21063">
    <property type="entry name" value="LFA-3"/>
    <property type="match status" value="1"/>
</dbReference>
<comment type="caution">
    <text evidence="2">The sequence shown here is derived from an EMBL/GenBank/DDBJ whole genome shotgun (WGS) entry which is preliminary data.</text>
</comment>
<keyword evidence="3" id="KW-1185">Reference proteome</keyword>
<dbReference type="PANTHER" id="PTHR21063:SF4">
    <property type="entry name" value="CD48 ANTIGEN-RELATED"/>
    <property type="match status" value="1"/>
</dbReference>
<protein>
    <submittedName>
        <fullName evidence="2">Natural killer cell receptor 2B4</fullName>
    </submittedName>
</protein>
<feature type="domain" description="Ig-like" evidence="1">
    <location>
        <begin position="1"/>
        <end position="66"/>
    </location>
</feature>
<dbReference type="InterPro" id="IPR013783">
    <property type="entry name" value="Ig-like_fold"/>
</dbReference>
<proteinExistence type="predicted"/>
<evidence type="ECO:0000313" key="3">
    <source>
        <dbReference type="Proteomes" id="UP000830375"/>
    </source>
</evidence>
<gene>
    <name evidence="2" type="ORF">H4Q32_026170</name>
</gene>